<dbReference type="GO" id="GO:0071949">
    <property type="term" value="F:FAD binding"/>
    <property type="evidence" value="ECO:0007669"/>
    <property type="project" value="InterPro"/>
</dbReference>
<dbReference type="EMBL" id="FNFM01000001">
    <property type="protein sequence ID" value="SDJ64064.1"/>
    <property type="molecule type" value="Genomic_DNA"/>
</dbReference>
<dbReference type="PRINTS" id="PR00420">
    <property type="entry name" value="RNGMNOXGNASE"/>
</dbReference>
<dbReference type="Gene3D" id="3.40.30.120">
    <property type="match status" value="1"/>
</dbReference>
<evidence type="ECO:0000313" key="4">
    <source>
        <dbReference type="EMBL" id="SDJ64064.1"/>
    </source>
</evidence>
<feature type="domain" description="FAD-binding" evidence="3">
    <location>
        <begin position="6"/>
        <end position="374"/>
    </location>
</feature>
<accession>A0A1G8VDS7</accession>
<evidence type="ECO:0000256" key="2">
    <source>
        <dbReference type="ARBA" id="ARBA00022827"/>
    </source>
</evidence>
<dbReference type="Proteomes" id="UP000199213">
    <property type="component" value="Unassembled WGS sequence"/>
</dbReference>
<keyword evidence="2" id="KW-0274">FAD</keyword>
<dbReference type="AlphaFoldDB" id="A0A1G8VDS7"/>
<evidence type="ECO:0000313" key="5">
    <source>
        <dbReference type="Proteomes" id="UP000199213"/>
    </source>
</evidence>
<dbReference type="Pfam" id="PF01494">
    <property type="entry name" value="FAD_binding_3"/>
    <property type="match status" value="1"/>
</dbReference>
<dbReference type="OrthoDB" id="4246007at2"/>
<keyword evidence="5" id="KW-1185">Reference proteome</keyword>
<dbReference type="Gene3D" id="3.30.9.10">
    <property type="entry name" value="D-Amino Acid Oxidase, subunit A, domain 2"/>
    <property type="match status" value="1"/>
</dbReference>
<keyword evidence="4" id="KW-0560">Oxidoreductase</keyword>
<dbReference type="InterPro" id="IPR050641">
    <property type="entry name" value="RIFMO-like"/>
</dbReference>
<dbReference type="SUPFAM" id="SSF51905">
    <property type="entry name" value="FAD/NAD(P)-binding domain"/>
    <property type="match status" value="1"/>
</dbReference>
<sequence length="607" mass="65181">MPDHEIPVLVVGGGGCGLSTSIFLSDLGVEHLLVERRESPSALPRAHYLNQRTMEIFRQHGLAAEVYHGSAPLENMSEVVWRTSLAGDGELDALDLHRMDAFGGGSTAGPYLADSPCPSTNFPQHRLEPLLHRHAVERAPDGVLFGHVMEEFTRDESGVTAVVTESSTGHRFTVRARYLVAADGGRGIGDELGVEMTGEGGALDVVSVHFSADLAEWWPGDSVLMTNFVGMDGGPISRYGMVALGPEWGLKCREWALHFHPAPDSELDLGEEAMLERVRQLLKLPDLDLEIHRVSNYRPEGVVAGTFRVGNVFLAGDAAHRQPPATGLGLNSAIQDGHNLAWKLGAVLDGTADRRLLDTYEAERLPVARRNVSWAMYAFRNHAVAHAGLGLLPGQPLESARATIRALFSDTPMGRTRRARAAEVFATQRVEYQAHDIEIGFAYEEGALVPDGTPPPDRDPMGCGHRPMTRPGHRLPHARLARGGDVSTHDLVGAHGGFVLFTGEQGGSWTAAAERVAEDYGVSLAVVPIGEHDPGEQDEDATGANGHVDVDGTWRETAGLGTGGAVLVRPDNHVAWRATEDGTDSEARLHDAFGRILGRTVTSGAGS</sequence>
<dbReference type="InterPro" id="IPR036188">
    <property type="entry name" value="FAD/NAD-bd_sf"/>
</dbReference>
<dbReference type="InterPro" id="IPR002938">
    <property type="entry name" value="FAD-bd"/>
</dbReference>
<gene>
    <name evidence="4" type="ORF">SAMN04487820_10112</name>
</gene>
<keyword evidence="1" id="KW-0285">Flavoprotein</keyword>
<proteinExistence type="predicted"/>
<dbReference type="Pfam" id="PF21274">
    <property type="entry name" value="Rng_hyd_C"/>
    <property type="match status" value="1"/>
</dbReference>
<dbReference type="Gene3D" id="3.50.50.60">
    <property type="entry name" value="FAD/NAD(P)-binding domain"/>
    <property type="match status" value="1"/>
</dbReference>
<dbReference type="RefSeq" id="WP_092625125.1">
    <property type="nucleotide sequence ID" value="NZ_FNFM01000001.1"/>
</dbReference>
<dbReference type="PANTHER" id="PTHR43004">
    <property type="entry name" value="TRK SYSTEM POTASSIUM UPTAKE PROTEIN"/>
    <property type="match status" value="1"/>
</dbReference>
<dbReference type="PANTHER" id="PTHR43004:SF6">
    <property type="entry name" value="FAD_NAD(P)-BINDING OXIDOREDUCTASE FAMILY PROTEIN"/>
    <property type="match status" value="1"/>
</dbReference>
<reference evidence="5" key="1">
    <citation type="submission" date="2016-10" db="EMBL/GenBank/DDBJ databases">
        <authorList>
            <person name="Varghese N."/>
            <person name="Submissions S."/>
        </authorList>
    </citation>
    <scope>NUCLEOTIDE SEQUENCE [LARGE SCALE GENOMIC DNA]</scope>
    <source>
        <strain evidence="5">DSM 45460</strain>
    </source>
</reference>
<organism evidence="4 5">
    <name type="scientific">Actinopolyspora mzabensis</name>
    <dbReference type="NCBI Taxonomy" id="995066"/>
    <lineage>
        <taxon>Bacteria</taxon>
        <taxon>Bacillati</taxon>
        <taxon>Actinomycetota</taxon>
        <taxon>Actinomycetes</taxon>
        <taxon>Actinopolysporales</taxon>
        <taxon>Actinopolysporaceae</taxon>
        <taxon>Actinopolyspora</taxon>
    </lineage>
</organism>
<dbReference type="GO" id="GO:0006744">
    <property type="term" value="P:ubiquinone biosynthetic process"/>
    <property type="evidence" value="ECO:0007669"/>
    <property type="project" value="TreeGrafter"/>
</dbReference>
<evidence type="ECO:0000259" key="3">
    <source>
        <dbReference type="Pfam" id="PF01494"/>
    </source>
</evidence>
<keyword evidence="4" id="KW-0503">Monooxygenase</keyword>
<name>A0A1G8VDS7_ACTMZ</name>
<protein>
    <submittedName>
        <fullName evidence="4">2,4-dichlorophenol 6-monooxygenase</fullName>
    </submittedName>
</protein>
<dbReference type="GO" id="GO:0016709">
    <property type="term" value="F:oxidoreductase activity, acting on paired donors, with incorporation or reduction of molecular oxygen, NAD(P)H as one donor, and incorporation of one atom of oxygen"/>
    <property type="evidence" value="ECO:0007669"/>
    <property type="project" value="UniProtKB-ARBA"/>
</dbReference>
<evidence type="ECO:0000256" key="1">
    <source>
        <dbReference type="ARBA" id="ARBA00022630"/>
    </source>
</evidence>